<dbReference type="InterPro" id="IPR003442">
    <property type="entry name" value="T6A_TsaE"/>
</dbReference>
<keyword evidence="8" id="KW-0067">ATP-binding</keyword>
<keyword evidence="6" id="KW-0479">Metal-binding</keyword>
<dbReference type="Gene3D" id="3.40.50.300">
    <property type="entry name" value="P-loop containing nucleotide triphosphate hydrolases"/>
    <property type="match status" value="1"/>
</dbReference>
<protein>
    <recommendedName>
        <fullName evidence="3">tRNA threonylcarbamoyladenosine biosynthesis protein TsaE</fullName>
    </recommendedName>
    <alternativeName>
        <fullName evidence="10">t(6)A37 threonylcarbamoyladenosine biosynthesis protein TsaE</fullName>
    </alternativeName>
</protein>
<organism evidence="11 12">
    <name type="scientific">candidate division GN15 bacterium</name>
    <dbReference type="NCBI Taxonomy" id="2072418"/>
    <lineage>
        <taxon>Bacteria</taxon>
        <taxon>candidate division GN15</taxon>
    </lineage>
</organism>
<dbReference type="InterPro" id="IPR027417">
    <property type="entry name" value="P-loop_NTPase"/>
</dbReference>
<dbReference type="GO" id="GO:0046872">
    <property type="term" value="F:metal ion binding"/>
    <property type="evidence" value="ECO:0007669"/>
    <property type="project" value="UniProtKB-KW"/>
</dbReference>
<evidence type="ECO:0000313" key="11">
    <source>
        <dbReference type="EMBL" id="PWB68514.1"/>
    </source>
</evidence>
<evidence type="ECO:0000256" key="3">
    <source>
        <dbReference type="ARBA" id="ARBA00019010"/>
    </source>
</evidence>
<evidence type="ECO:0000256" key="5">
    <source>
        <dbReference type="ARBA" id="ARBA00022694"/>
    </source>
</evidence>
<reference evidence="11 12" key="1">
    <citation type="journal article" date="2018" name="ISME J.">
        <title>A methanotrophic archaeon couples anaerobic oxidation of methane to Fe(III) reduction.</title>
        <authorList>
            <person name="Cai C."/>
            <person name="Leu A.O."/>
            <person name="Xie G.J."/>
            <person name="Guo J."/>
            <person name="Feng Y."/>
            <person name="Zhao J.X."/>
            <person name="Tyson G.W."/>
            <person name="Yuan Z."/>
            <person name="Hu S."/>
        </authorList>
    </citation>
    <scope>NUCLEOTIDE SEQUENCE [LARGE SCALE GENOMIC DNA]</scope>
    <source>
        <strain evidence="11">FeB_12</strain>
    </source>
</reference>
<comment type="caution">
    <text evidence="11">The sequence shown here is derived from an EMBL/GenBank/DDBJ whole genome shotgun (WGS) entry which is preliminary data.</text>
</comment>
<accession>A0A855WVA4</accession>
<dbReference type="SUPFAM" id="SSF52540">
    <property type="entry name" value="P-loop containing nucleoside triphosphate hydrolases"/>
    <property type="match status" value="1"/>
</dbReference>
<proteinExistence type="inferred from homology"/>
<evidence type="ECO:0000256" key="6">
    <source>
        <dbReference type="ARBA" id="ARBA00022723"/>
    </source>
</evidence>
<dbReference type="PANTHER" id="PTHR33540:SF2">
    <property type="entry name" value="TRNA THREONYLCARBAMOYLADENOSINE BIOSYNTHESIS PROTEIN TSAE"/>
    <property type="match status" value="1"/>
</dbReference>
<dbReference type="AlphaFoldDB" id="A0A855WVA4"/>
<evidence type="ECO:0000256" key="9">
    <source>
        <dbReference type="ARBA" id="ARBA00022842"/>
    </source>
</evidence>
<dbReference type="EMBL" id="PQAP01000197">
    <property type="protein sequence ID" value="PWB68514.1"/>
    <property type="molecule type" value="Genomic_DNA"/>
</dbReference>
<comment type="similarity">
    <text evidence="2">Belongs to the TsaE family.</text>
</comment>
<dbReference type="Proteomes" id="UP000250918">
    <property type="component" value="Unassembled WGS sequence"/>
</dbReference>
<comment type="subcellular location">
    <subcellularLocation>
        <location evidence="1">Cytoplasm</location>
    </subcellularLocation>
</comment>
<dbReference type="GO" id="GO:0002949">
    <property type="term" value="P:tRNA threonylcarbamoyladenosine modification"/>
    <property type="evidence" value="ECO:0007669"/>
    <property type="project" value="InterPro"/>
</dbReference>
<evidence type="ECO:0000256" key="8">
    <source>
        <dbReference type="ARBA" id="ARBA00022840"/>
    </source>
</evidence>
<evidence type="ECO:0000256" key="2">
    <source>
        <dbReference type="ARBA" id="ARBA00007599"/>
    </source>
</evidence>
<keyword evidence="11" id="KW-0808">Transferase</keyword>
<sequence length="143" mass="15843">MKALSIISHSEAETFALARRLSSSFADGEVVVLTGPLGAGKTVFVRGLAAGRKIAEAAVSSPSFGFVNEYPGTSPVYHFDLYRLNNLNELSEIGWDDYLQRPGLIVIEWGEKAAEYLPSRYYLVQIAMVDEEQREIEISLVQE</sequence>
<dbReference type="GO" id="GO:0005737">
    <property type="term" value="C:cytoplasm"/>
    <property type="evidence" value="ECO:0007669"/>
    <property type="project" value="UniProtKB-SubCell"/>
</dbReference>
<evidence type="ECO:0000313" key="12">
    <source>
        <dbReference type="Proteomes" id="UP000250918"/>
    </source>
</evidence>
<evidence type="ECO:0000256" key="4">
    <source>
        <dbReference type="ARBA" id="ARBA00022490"/>
    </source>
</evidence>
<keyword evidence="9" id="KW-0460">Magnesium</keyword>
<dbReference type="GO" id="GO:0016740">
    <property type="term" value="F:transferase activity"/>
    <property type="evidence" value="ECO:0007669"/>
    <property type="project" value="UniProtKB-KW"/>
</dbReference>
<name>A0A855WVA4_9BACT</name>
<evidence type="ECO:0000256" key="10">
    <source>
        <dbReference type="ARBA" id="ARBA00032441"/>
    </source>
</evidence>
<evidence type="ECO:0000256" key="7">
    <source>
        <dbReference type="ARBA" id="ARBA00022741"/>
    </source>
</evidence>
<keyword evidence="4" id="KW-0963">Cytoplasm</keyword>
<dbReference type="PANTHER" id="PTHR33540">
    <property type="entry name" value="TRNA THREONYLCARBAMOYLADENOSINE BIOSYNTHESIS PROTEIN TSAE"/>
    <property type="match status" value="1"/>
</dbReference>
<dbReference type="NCBIfam" id="TIGR00150">
    <property type="entry name" value="T6A_YjeE"/>
    <property type="match status" value="1"/>
</dbReference>
<evidence type="ECO:0000256" key="1">
    <source>
        <dbReference type="ARBA" id="ARBA00004496"/>
    </source>
</evidence>
<keyword evidence="7" id="KW-0547">Nucleotide-binding</keyword>
<dbReference type="Pfam" id="PF02367">
    <property type="entry name" value="TsaE"/>
    <property type="match status" value="1"/>
</dbReference>
<gene>
    <name evidence="11" type="ORF">C3F09_11385</name>
</gene>
<dbReference type="GO" id="GO:0005524">
    <property type="term" value="F:ATP binding"/>
    <property type="evidence" value="ECO:0007669"/>
    <property type="project" value="UniProtKB-KW"/>
</dbReference>
<keyword evidence="5" id="KW-0819">tRNA processing</keyword>